<dbReference type="InterPro" id="IPR008948">
    <property type="entry name" value="L-Aspartase-like"/>
</dbReference>
<organism evidence="5 6">
    <name type="scientific">Pochonia chlamydosporia 170</name>
    <dbReference type="NCBI Taxonomy" id="1380566"/>
    <lineage>
        <taxon>Eukaryota</taxon>
        <taxon>Fungi</taxon>
        <taxon>Dikarya</taxon>
        <taxon>Ascomycota</taxon>
        <taxon>Pezizomycotina</taxon>
        <taxon>Sordariomycetes</taxon>
        <taxon>Hypocreomycetidae</taxon>
        <taxon>Hypocreales</taxon>
        <taxon>Clavicipitaceae</taxon>
        <taxon>Pochonia</taxon>
    </lineage>
</organism>
<name>A0A179FRF6_METCM</name>
<dbReference type="GO" id="GO:0042450">
    <property type="term" value="P:L-arginine biosynthetic process via ornithine"/>
    <property type="evidence" value="ECO:0007669"/>
    <property type="project" value="InterPro"/>
</dbReference>
<dbReference type="GO" id="GO:0004056">
    <property type="term" value="F:argininosuccinate lyase activity"/>
    <property type="evidence" value="ECO:0007669"/>
    <property type="project" value="InterPro"/>
</dbReference>
<feature type="domain" description="Fumarate lyase N-terminal" evidence="3">
    <location>
        <begin position="53"/>
        <end position="301"/>
    </location>
</feature>
<dbReference type="Proteomes" id="UP000078397">
    <property type="component" value="Unassembled WGS sequence"/>
</dbReference>
<dbReference type="InterPro" id="IPR022761">
    <property type="entry name" value="Fumarate_lyase_N"/>
</dbReference>
<dbReference type="Pfam" id="PF00206">
    <property type="entry name" value="Lyase_1"/>
    <property type="match status" value="1"/>
</dbReference>
<dbReference type="AlphaFoldDB" id="A0A179FRF6"/>
<evidence type="ECO:0000259" key="3">
    <source>
        <dbReference type="Pfam" id="PF00206"/>
    </source>
</evidence>
<dbReference type="GeneID" id="28847643"/>
<dbReference type="PRINTS" id="PR00145">
    <property type="entry name" value="ARGSUCLYASE"/>
</dbReference>
<dbReference type="EMBL" id="LSBJ02000003">
    <property type="protein sequence ID" value="OAQ67947.1"/>
    <property type="molecule type" value="Genomic_DNA"/>
</dbReference>
<proteinExistence type="inferred from homology"/>
<dbReference type="Gene3D" id="1.10.275.10">
    <property type="entry name" value="Fumarase/aspartase (N-terminal domain)"/>
    <property type="match status" value="1"/>
</dbReference>
<feature type="domain" description="Argininosuccinate lyase C-terminal" evidence="4">
    <location>
        <begin position="368"/>
        <end position="444"/>
    </location>
</feature>
<evidence type="ECO:0000259" key="4">
    <source>
        <dbReference type="Pfam" id="PF14698"/>
    </source>
</evidence>
<dbReference type="Gene3D" id="1.20.200.10">
    <property type="entry name" value="Fumarase/aspartase (Central domain)"/>
    <property type="match status" value="1"/>
</dbReference>
<dbReference type="OrthoDB" id="2561043at2759"/>
<dbReference type="GO" id="GO:0005829">
    <property type="term" value="C:cytosol"/>
    <property type="evidence" value="ECO:0007669"/>
    <property type="project" value="TreeGrafter"/>
</dbReference>
<dbReference type="PANTHER" id="PTHR43814">
    <property type="entry name" value="ARGININOSUCCINATE LYASE"/>
    <property type="match status" value="1"/>
</dbReference>
<dbReference type="Pfam" id="PF14698">
    <property type="entry name" value="ASL_C2"/>
    <property type="match status" value="1"/>
</dbReference>
<dbReference type="PRINTS" id="PR00149">
    <property type="entry name" value="FUMRATELYASE"/>
</dbReference>
<gene>
    <name evidence="5" type="ORF">VFPPC_04268</name>
</gene>
<dbReference type="InterPro" id="IPR029419">
    <property type="entry name" value="Arg_succ_lyase_C"/>
</dbReference>
<comment type="caution">
    <text evidence="5">The sequence shown here is derived from an EMBL/GenBank/DDBJ whole genome shotgun (WGS) entry which is preliminary data.</text>
</comment>
<protein>
    <recommendedName>
        <fullName evidence="2">Arginosuccinase</fullName>
    </recommendedName>
</protein>
<dbReference type="InterPro" id="IPR009049">
    <property type="entry name" value="Argininosuccinate_lyase"/>
</dbReference>
<dbReference type="RefSeq" id="XP_018144797.1">
    <property type="nucleotide sequence ID" value="XM_018283649.1"/>
</dbReference>
<dbReference type="Gene3D" id="1.10.40.30">
    <property type="entry name" value="Fumarase/aspartase (C-terminal domain)"/>
    <property type="match status" value="1"/>
</dbReference>
<keyword evidence="6" id="KW-1185">Reference proteome</keyword>
<dbReference type="KEGG" id="pchm:VFPPC_04268"/>
<dbReference type="CDD" id="cd01359">
    <property type="entry name" value="Argininosuccinate_lyase"/>
    <property type="match status" value="1"/>
</dbReference>
<dbReference type="SUPFAM" id="SSF48557">
    <property type="entry name" value="L-aspartase-like"/>
    <property type="match status" value="1"/>
</dbReference>
<dbReference type="InterPro" id="IPR024083">
    <property type="entry name" value="Fumarase/histidase_N"/>
</dbReference>
<evidence type="ECO:0000256" key="2">
    <source>
        <dbReference type="ARBA" id="ARBA00032749"/>
    </source>
</evidence>
<sequence length="499" mass="55200">MRSLVASPQPGMPAIPCTPVLLYHCWPTQRTETSQLAEFCWIDLAHVVMLVEHGTIARDVGQKLLPAIREISQAGHENLAIDPTKESLLYQIEAALAEKLGDYVAGAMHTARSRIDQRATVGRIFYRTQFLQLMSRIHDFQEILITTANKYVSTVFPYHTHMQQSQPGNLGHYLLACASKLQDDFERCQMAYARLNRNPLGTVGRSGTGISIDRNRTTELLGFDGCVKNSLHGKDADYTADVMASLSFIMCHLNDLATDLQLWSTNEFDFIQLPDTFLEKSSLFPQKRNPVTLEAIKLAAGPSVSWFTNVLSTSRSAGTGDHSLHGIPANMDQALDTTSSMLILASLSVEAFQLNEKRIQKVLAESWSTTSNLSDRLIQNHGLSMRQAYAVVSKVVSTCRERNIPRSGVTADLVRQASVQVVGKEAAVSQEEVHLALDPEAFMNTRISAGSVSPTEVNVLLVEAEALLNENRRWVQKRWAGLLKARKDLDAAIEAIVKG</sequence>
<evidence type="ECO:0000313" key="5">
    <source>
        <dbReference type="EMBL" id="OAQ67947.1"/>
    </source>
</evidence>
<accession>A0A179FRF6</accession>
<keyword evidence="5" id="KW-0456">Lyase</keyword>
<reference evidence="5 6" key="1">
    <citation type="journal article" date="2016" name="PLoS Pathog.">
        <title>Biosynthesis of antibiotic leucinostatins in bio-control fungus Purpureocillium lilacinum and their inhibition on phytophthora revealed by genome mining.</title>
        <authorList>
            <person name="Wang G."/>
            <person name="Liu Z."/>
            <person name="Lin R."/>
            <person name="Li E."/>
            <person name="Mao Z."/>
            <person name="Ling J."/>
            <person name="Yang Y."/>
            <person name="Yin W.B."/>
            <person name="Xie B."/>
        </authorList>
    </citation>
    <scope>NUCLEOTIDE SEQUENCE [LARGE SCALE GENOMIC DNA]</scope>
    <source>
        <strain evidence="5">170</strain>
    </source>
</reference>
<dbReference type="InterPro" id="IPR000362">
    <property type="entry name" value="Fumarate_lyase_fam"/>
</dbReference>
<evidence type="ECO:0000313" key="6">
    <source>
        <dbReference type="Proteomes" id="UP000078397"/>
    </source>
</evidence>
<comment type="similarity">
    <text evidence="1">Belongs to the lyase 1 family. Argininosuccinate lyase subfamily.</text>
</comment>
<evidence type="ECO:0000256" key="1">
    <source>
        <dbReference type="ARBA" id="ARBA00010755"/>
    </source>
</evidence>
<dbReference type="PANTHER" id="PTHR43814:SF1">
    <property type="entry name" value="ARGININOSUCCINATE LYASE"/>
    <property type="match status" value="1"/>
</dbReference>
<dbReference type="STRING" id="1380566.A0A179FRF6"/>